<evidence type="ECO:0000313" key="6">
    <source>
        <dbReference type="Proteomes" id="UP001377337"/>
    </source>
</evidence>
<dbReference type="SUPFAM" id="SSF48008">
    <property type="entry name" value="GntR ligand-binding domain-like"/>
    <property type="match status" value="1"/>
</dbReference>
<dbReference type="Gene3D" id="1.20.120.530">
    <property type="entry name" value="GntR ligand-binding domain-like"/>
    <property type="match status" value="1"/>
</dbReference>
<name>A0ABZ2NF25_9BACI</name>
<dbReference type="PANTHER" id="PTHR43537:SF52">
    <property type="entry name" value="FATTY ACID METABOLISM REGULATOR PROTEIN"/>
    <property type="match status" value="1"/>
</dbReference>
<dbReference type="InterPro" id="IPR008920">
    <property type="entry name" value="TF_FadR/GntR_C"/>
</dbReference>
<dbReference type="RefSeq" id="WP_338778366.1">
    <property type="nucleotide sequence ID" value="NZ_CP147407.1"/>
</dbReference>
<dbReference type="EMBL" id="CP147407">
    <property type="protein sequence ID" value="WXB96388.1"/>
    <property type="molecule type" value="Genomic_DNA"/>
</dbReference>
<evidence type="ECO:0000256" key="2">
    <source>
        <dbReference type="ARBA" id="ARBA00023125"/>
    </source>
</evidence>
<evidence type="ECO:0000256" key="1">
    <source>
        <dbReference type="ARBA" id="ARBA00023015"/>
    </source>
</evidence>
<dbReference type="PROSITE" id="PS50949">
    <property type="entry name" value="HTH_GNTR"/>
    <property type="match status" value="1"/>
</dbReference>
<dbReference type="Proteomes" id="UP001377337">
    <property type="component" value="Chromosome"/>
</dbReference>
<evidence type="ECO:0000313" key="5">
    <source>
        <dbReference type="EMBL" id="WXB96388.1"/>
    </source>
</evidence>
<keyword evidence="3" id="KW-0804">Transcription</keyword>
<accession>A0ABZ2NF25</accession>
<dbReference type="InterPro" id="IPR036388">
    <property type="entry name" value="WH-like_DNA-bd_sf"/>
</dbReference>
<proteinExistence type="predicted"/>
<reference evidence="5 6" key="1">
    <citation type="submission" date="2024-02" db="EMBL/GenBank/DDBJ databases">
        <title>Seven novel Bacillus-like species.</title>
        <authorList>
            <person name="Liu G."/>
        </authorList>
    </citation>
    <scope>NUCLEOTIDE SEQUENCE [LARGE SCALE GENOMIC DNA]</scope>
    <source>
        <strain evidence="5 6">FJAT-52054</strain>
    </source>
</reference>
<gene>
    <name evidence="5" type="ORF">WCV65_17900</name>
</gene>
<feature type="domain" description="HTH gntR-type" evidence="4">
    <location>
        <begin position="5"/>
        <end position="73"/>
    </location>
</feature>
<sequence>MGNVERASDFVEKELVQSILAHKLLPHTSLKPERELASIYGVGRPAVREAIQRMERDGWVTSRKGMPPTINDIWQHGNLMTIASLLKSYENIPREWISYMLELRISLTPAYIRDAVETNRAEAAALLIKADTLKHAAEDFAEFDWELQRGMARLSSNPIYLLIINSFTDCYIAMAVQYFDEENHRIASRKYYTDLLEAVLAGSSREAEAIARKMMQDSLVLWEAKNEELKK</sequence>
<dbReference type="SUPFAM" id="SSF46785">
    <property type="entry name" value="Winged helix' DNA-binding domain"/>
    <property type="match status" value="1"/>
</dbReference>
<evidence type="ECO:0000259" key="4">
    <source>
        <dbReference type="PROSITE" id="PS50949"/>
    </source>
</evidence>
<evidence type="ECO:0000256" key="3">
    <source>
        <dbReference type="ARBA" id="ARBA00023163"/>
    </source>
</evidence>
<protein>
    <submittedName>
        <fullName evidence="5">GntR family transcriptional regulator</fullName>
    </submittedName>
</protein>
<dbReference type="SMART" id="SM00345">
    <property type="entry name" value="HTH_GNTR"/>
    <property type="match status" value="1"/>
</dbReference>
<dbReference type="Pfam" id="PF07840">
    <property type="entry name" value="FadR_C"/>
    <property type="match status" value="1"/>
</dbReference>
<dbReference type="CDD" id="cd07377">
    <property type="entry name" value="WHTH_GntR"/>
    <property type="match status" value="1"/>
</dbReference>
<keyword evidence="6" id="KW-1185">Reference proteome</keyword>
<dbReference type="PRINTS" id="PR00035">
    <property type="entry name" value="HTHGNTR"/>
</dbReference>
<keyword evidence="1" id="KW-0805">Transcription regulation</keyword>
<dbReference type="InterPro" id="IPR028374">
    <property type="entry name" value="FadR_C"/>
</dbReference>
<dbReference type="PANTHER" id="PTHR43537">
    <property type="entry name" value="TRANSCRIPTIONAL REGULATOR, GNTR FAMILY"/>
    <property type="match status" value="1"/>
</dbReference>
<keyword evidence="2" id="KW-0238">DNA-binding</keyword>
<dbReference type="Gene3D" id="1.10.10.10">
    <property type="entry name" value="Winged helix-like DNA-binding domain superfamily/Winged helix DNA-binding domain"/>
    <property type="match status" value="1"/>
</dbReference>
<organism evidence="5 6">
    <name type="scientific">Metabacillus sediminis</name>
    <dbReference type="NCBI Taxonomy" id="3117746"/>
    <lineage>
        <taxon>Bacteria</taxon>
        <taxon>Bacillati</taxon>
        <taxon>Bacillota</taxon>
        <taxon>Bacilli</taxon>
        <taxon>Bacillales</taxon>
        <taxon>Bacillaceae</taxon>
        <taxon>Metabacillus</taxon>
    </lineage>
</organism>
<dbReference type="InterPro" id="IPR036390">
    <property type="entry name" value="WH_DNA-bd_sf"/>
</dbReference>
<dbReference type="Pfam" id="PF00392">
    <property type="entry name" value="GntR"/>
    <property type="match status" value="1"/>
</dbReference>
<dbReference type="InterPro" id="IPR000524">
    <property type="entry name" value="Tscrpt_reg_HTH_GntR"/>
</dbReference>